<organism evidence="1 2">
    <name type="scientific">Folsomia candida</name>
    <name type="common">Springtail</name>
    <dbReference type="NCBI Taxonomy" id="158441"/>
    <lineage>
        <taxon>Eukaryota</taxon>
        <taxon>Metazoa</taxon>
        <taxon>Ecdysozoa</taxon>
        <taxon>Arthropoda</taxon>
        <taxon>Hexapoda</taxon>
        <taxon>Collembola</taxon>
        <taxon>Entomobryomorpha</taxon>
        <taxon>Isotomoidea</taxon>
        <taxon>Isotomidae</taxon>
        <taxon>Proisotominae</taxon>
        <taxon>Folsomia</taxon>
    </lineage>
</organism>
<evidence type="ECO:0000313" key="1">
    <source>
        <dbReference type="EMBL" id="OXA51639.1"/>
    </source>
</evidence>
<dbReference type="EMBL" id="LNIX01000007">
    <property type="protein sequence ID" value="OXA51639.1"/>
    <property type="molecule type" value="Genomic_DNA"/>
</dbReference>
<dbReference type="Proteomes" id="UP000198287">
    <property type="component" value="Unassembled WGS sequence"/>
</dbReference>
<proteinExistence type="predicted"/>
<gene>
    <name evidence="1" type="ORF">Fcan01_13539</name>
</gene>
<name>A0A226E2I0_FOLCA</name>
<comment type="caution">
    <text evidence="1">The sequence shown here is derived from an EMBL/GenBank/DDBJ whole genome shotgun (WGS) entry which is preliminary data.</text>
</comment>
<accession>A0A226E2I0</accession>
<evidence type="ECO:0000313" key="2">
    <source>
        <dbReference type="Proteomes" id="UP000198287"/>
    </source>
</evidence>
<dbReference type="AlphaFoldDB" id="A0A226E2I0"/>
<keyword evidence="2" id="KW-1185">Reference proteome</keyword>
<sequence>MEIAECDALEEIDRKETWPDREDDTDDLHLLEFKVRKESQTLLEKIFNNHERRGVVRGYQMPTLLRSLNPELNYNETELKELVDDEDTNGSGLDFDAFSRISLHFLLKQVRRESNDFSHKKLVRPGDFPEAT</sequence>
<protein>
    <submittedName>
        <fullName evidence="1">Troponin C, isoform 2</fullName>
    </submittedName>
</protein>
<dbReference type="OMA" id="IFNNHER"/>
<reference evidence="1 2" key="1">
    <citation type="submission" date="2015-12" db="EMBL/GenBank/DDBJ databases">
        <title>The genome of Folsomia candida.</title>
        <authorList>
            <person name="Faddeeva A."/>
            <person name="Derks M.F."/>
            <person name="Anvar Y."/>
            <person name="Smit S."/>
            <person name="Van Straalen N."/>
            <person name="Roelofs D."/>
        </authorList>
    </citation>
    <scope>NUCLEOTIDE SEQUENCE [LARGE SCALE GENOMIC DNA]</scope>
    <source>
        <strain evidence="1 2">VU population</strain>
        <tissue evidence="1">Whole body</tissue>
    </source>
</reference>